<feature type="domain" description="CCA-adding enzyme C-terminal" evidence="12">
    <location>
        <begin position="262"/>
        <end position="399"/>
    </location>
</feature>
<dbReference type="Pfam" id="PF12627">
    <property type="entry name" value="PolyA_pol_RNAbd"/>
    <property type="match status" value="1"/>
</dbReference>
<proteinExistence type="inferred from homology"/>
<evidence type="ECO:0000256" key="4">
    <source>
        <dbReference type="ARBA" id="ARBA00022695"/>
    </source>
</evidence>
<keyword evidence="2 9" id="KW-0808">Transferase</keyword>
<gene>
    <name evidence="13" type="ORF">ACFOPX_04865</name>
</gene>
<keyword evidence="4" id="KW-0548">Nucleotidyltransferase</keyword>
<protein>
    <submittedName>
        <fullName evidence="13">CCA tRNA nucleotidyltransferase</fullName>
    </submittedName>
</protein>
<keyword evidence="7" id="KW-0460">Magnesium</keyword>
<evidence type="ECO:0000256" key="2">
    <source>
        <dbReference type="ARBA" id="ARBA00022679"/>
    </source>
</evidence>
<organism evidence="13 14">
    <name type="scientific">Helicobacter baculiformis</name>
    <dbReference type="NCBI Taxonomy" id="427351"/>
    <lineage>
        <taxon>Bacteria</taxon>
        <taxon>Pseudomonadati</taxon>
        <taxon>Campylobacterota</taxon>
        <taxon>Epsilonproteobacteria</taxon>
        <taxon>Campylobacterales</taxon>
        <taxon>Helicobacteraceae</taxon>
        <taxon>Helicobacter</taxon>
    </lineage>
</organism>
<accession>A0ABV7ZJL6</accession>
<dbReference type="InterPro" id="IPR032810">
    <property type="entry name" value="CCA-adding_enz_C"/>
</dbReference>
<keyword evidence="6" id="KW-0547">Nucleotide-binding</keyword>
<evidence type="ECO:0000256" key="9">
    <source>
        <dbReference type="RuleBase" id="RU003953"/>
    </source>
</evidence>
<evidence type="ECO:0000256" key="3">
    <source>
        <dbReference type="ARBA" id="ARBA00022694"/>
    </source>
</evidence>
<dbReference type="InterPro" id="IPR043519">
    <property type="entry name" value="NT_sf"/>
</dbReference>
<dbReference type="InterPro" id="IPR032828">
    <property type="entry name" value="PolyA_RNA-bd"/>
</dbReference>
<dbReference type="RefSeq" id="WP_104752866.1">
    <property type="nucleotide sequence ID" value="NZ_FZMF01000057.1"/>
</dbReference>
<reference evidence="14" key="1">
    <citation type="journal article" date="2019" name="Int. J. Syst. Evol. Microbiol.">
        <title>The Global Catalogue of Microorganisms (GCM) 10K type strain sequencing project: providing services to taxonomists for standard genome sequencing and annotation.</title>
        <authorList>
            <consortium name="The Broad Institute Genomics Platform"/>
            <consortium name="The Broad Institute Genome Sequencing Center for Infectious Disease"/>
            <person name="Wu L."/>
            <person name="Ma J."/>
        </authorList>
    </citation>
    <scope>NUCLEOTIDE SEQUENCE [LARGE SCALE GENOMIC DNA]</scope>
    <source>
        <strain evidence="14">CCUG 53816</strain>
    </source>
</reference>
<dbReference type="Pfam" id="PF13735">
    <property type="entry name" value="tRNA_NucTran2_2"/>
    <property type="match status" value="1"/>
</dbReference>
<evidence type="ECO:0000256" key="7">
    <source>
        <dbReference type="ARBA" id="ARBA00022842"/>
    </source>
</evidence>
<keyword evidence="14" id="KW-1185">Reference proteome</keyword>
<evidence type="ECO:0000256" key="5">
    <source>
        <dbReference type="ARBA" id="ARBA00022723"/>
    </source>
</evidence>
<evidence type="ECO:0000259" key="12">
    <source>
        <dbReference type="Pfam" id="PF13735"/>
    </source>
</evidence>
<keyword evidence="5" id="KW-0479">Metal-binding</keyword>
<dbReference type="CDD" id="cd05398">
    <property type="entry name" value="NT_ClassII-CCAase"/>
    <property type="match status" value="1"/>
</dbReference>
<dbReference type="Gene3D" id="3.30.460.10">
    <property type="entry name" value="Beta Polymerase, domain 2"/>
    <property type="match status" value="1"/>
</dbReference>
<dbReference type="InterPro" id="IPR002646">
    <property type="entry name" value="PolA_pol_head_dom"/>
</dbReference>
<evidence type="ECO:0000259" key="11">
    <source>
        <dbReference type="Pfam" id="PF12627"/>
    </source>
</evidence>
<dbReference type="Gene3D" id="1.10.3090.10">
    <property type="entry name" value="cca-adding enzyme, domain 2"/>
    <property type="match status" value="1"/>
</dbReference>
<comment type="cofactor">
    <cofactor evidence="1">
        <name>Mg(2+)</name>
        <dbReference type="ChEBI" id="CHEBI:18420"/>
    </cofactor>
</comment>
<dbReference type="Pfam" id="PF01743">
    <property type="entry name" value="PolyA_pol"/>
    <property type="match status" value="1"/>
</dbReference>
<keyword evidence="3" id="KW-0819">tRNA processing</keyword>
<evidence type="ECO:0000256" key="6">
    <source>
        <dbReference type="ARBA" id="ARBA00022741"/>
    </source>
</evidence>
<dbReference type="Gene3D" id="1.10.246.80">
    <property type="match status" value="1"/>
</dbReference>
<feature type="domain" description="tRNA nucleotidyltransferase/poly(A) polymerase RNA and SrmB- binding" evidence="11">
    <location>
        <begin position="185"/>
        <end position="224"/>
    </location>
</feature>
<evidence type="ECO:0000256" key="8">
    <source>
        <dbReference type="ARBA" id="ARBA00022884"/>
    </source>
</evidence>
<name>A0ABV7ZJL6_9HELI</name>
<comment type="similarity">
    <text evidence="9">Belongs to the tRNA nucleotidyltransferase/poly(A) polymerase family.</text>
</comment>
<dbReference type="EMBL" id="JBHRZO010000027">
    <property type="protein sequence ID" value="MFC3847864.1"/>
    <property type="molecule type" value="Genomic_DNA"/>
</dbReference>
<dbReference type="SUPFAM" id="SSF81301">
    <property type="entry name" value="Nucleotidyltransferase"/>
    <property type="match status" value="1"/>
</dbReference>
<dbReference type="SUPFAM" id="SSF81891">
    <property type="entry name" value="Poly A polymerase C-terminal region-like"/>
    <property type="match status" value="1"/>
</dbReference>
<dbReference type="PANTHER" id="PTHR46173:SF1">
    <property type="entry name" value="CCA TRNA NUCLEOTIDYLTRANSFERASE 1, MITOCHONDRIAL"/>
    <property type="match status" value="1"/>
</dbReference>
<dbReference type="InterPro" id="IPR050264">
    <property type="entry name" value="Bact_CCA-adding_enz_type3_sf"/>
</dbReference>
<keyword evidence="8 9" id="KW-0694">RNA-binding</keyword>
<dbReference type="Proteomes" id="UP001595783">
    <property type="component" value="Unassembled WGS sequence"/>
</dbReference>
<evidence type="ECO:0000259" key="10">
    <source>
        <dbReference type="Pfam" id="PF01743"/>
    </source>
</evidence>
<evidence type="ECO:0000313" key="13">
    <source>
        <dbReference type="EMBL" id="MFC3847864.1"/>
    </source>
</evidence>
<sequence length="409" mass="46335">MAEWDSSFLSLVRHLPQTLLDLHARLEQGGFASYVVGGSVRDLLLGKKPKDYDLASSATPEQLKSVLAGIEGVSFIELGRAFGTLGVCYQGWLFEITTFRQESAYHDHRHPSGVVFINSLEKDLARRDFTINALALHPQKGLLDLHGGLEDLAHKRLKLVGDPLARLQEDALRILRALRFVSTLGFALEPATHQALKAQAPLLAHIAKERIRVEFFKLLLGGFVRLCAPFQPLLEHTLQTRFSPLERLEQISPNLCARLLWLCHTWESQTLLDFCARLKFSKKMRQSLHKLHAQLPLEPIENPNVWLKERLESLHLGQLRALLGFLQAQNPALSARLKGELKKIMKNHEVYSLRFLALKGTDLLERGFQGAQIGALLQACLQGVVRKEVRNEKEALLQYIQEYHTLREN</sequence>
<dbReference type="PANTHER" id="PTHR46173">
    <property type="entry name" value="CCA TRNA NUCLEOTIDYLTRANSFERASE 1, MITOCHONDRIAL"/>
    <property type="match status" value="1"/>
</dbReference>
<evidence type="ECO:0000256" key="1">
    <source>
        <dbReference type="ARBA" id="ARBA00001946"/>
    </source>
</evidence>
<feature type="domain" description="Poly A polymerase head" evidence="10">
    <location>
        <begin position="34"/>
        <end position="157"/>
    </location>
</feature>
<comment type="caution">
    <text evidence="13">The sequence shown here is derived from an EMBL/GenBank/DDBJ whole genome shotgun (WGS) entry which is preliminary data.</text>
</comment>
<evidence type="ECO:0000313" key="14">
    <source>
        <dbReference type="Proteomes" id="UP001595783"/>
    </source>
</evidence>